<evidence type="ECO:0000259" key="8">
    <source>
        <dbReference type="PROSITE" id="PS50928"/>
    </source>
</evidence>
<feature type="domain" description="ABC transmembrane type-1" evidence="8">
    <location>
        <begin position="77"/>
        <end position="268"/>
    </location>
</feature>
<feature type="transmembrane region" description="Helical" evidence="7">
    <location>
        <begin position="16"/>
        <end position="37"/>
    </location>
</feature>
<accession>F8EXH9</accession>
<keyword evidence="2 7" id="KW-0813">Transport</keyword>
<keyword evidence="4 7" id="KW-0812">Transmembrane</keyword>
<sequence>MMKNTNYRLSASLSRFGIYLFMLIITLLVVIPIYLMLINATRTNAQINEGISFIPGSNTINNWKNLTNRNFQISQGFGNSLFIALSSTIIVVYFSALTAYALHVYKFKLKNFVWVLILFTMMLPGALSFIGFYQFVARLKLLNSYIPLIIPGIAAPAVVFFIKQYFSSTLSFELIDAARIDGAGEFYIFNLVILPVIQPALATQAIFSFIGSWNNFMTPFILISDPKKYTLPMLVQMLRGDIYRTEYGSIYLGIAISLVPIIVFYSFASQFIIAGIAMGSLKE</sequence>
<protein>
    <submittedName>
        <fullName evidence="9">ABC-type transporter, integral membrane subunit</fullName>
    </submittedName>
</protein>
<dbReference type="eggNOG" id="COG0395">
    <property type="taxonomic scope" value="Bacteria"/>
</dbReference>
<keyword evidence="3" id="KW-1003">Cell membrane</keyword>
<dbReference type="HOGENOM" id="CLU_016047_1_1_12"/>
<dbReference type="Pfam" id="PF00528">
    <property type="entry name" value="BPD_transp_1"/>
    <property type="match status" value="1"/>
</dbReference>
<keyword evidence="5 7" id="KW-1133">Transmembrane helix</keyword>
<dbReference type="GO" id="GO:0055085">
    <property type="term" value="P:transmembrane transport"/>
    <property type="evidence" value="ECO:0007669"/>
    <property type="project" value="InterPro"/>
</dbReference>
<evidence type="ECO:0000313" key="10">
    <source>
        <dbReference type="Proteomes" id="UP000000503"/>
    </source>
</evidence>
<dbReference type="PANTHER" id="PTHR43744">
    <property type="entry name" value="ABC TRANSPORTER PERMEASE PROTEIN MG189-RELATED-RELATED"/>
    <property type="match status" value="1"/>
</dbReference>
<feature type="transmembrane region" description="Helical" evidence="7">
    <location>
        <begin position="187"/>
        <end position="210"/>
    </location>
</feature>
<dbReference type="Gene3D" id="1.10.3720.10">
    <property type="entry name" value="MetI-like"/>
    <property type="match status" value="1"/>
</dbReference>
<name>F8EXH9_GRAC1</name>
<evidence type="ECO:0000256" key="6">
    <source>
        <dbReference type="ARBA" id="ARBA00023136"/>
    </source>
</evidence>
<dbReference type="SUPFAM" id="SSF161098">
    <property type="entry name" value="MetI-like"/>
    <property type="match status" value="1"/>
</dbReference>
<evidence type="ECO:0000313" key="9">
    <source>
        <dbReference type="EMBL" id="AEJ19206.1"/>
    </source>
</evidence>
<evidence type="ECO:0000256" key="4">
    <source>
        <dbReference type="ARBA" id="ARBA00022692"/>
    </source>
</evidence>
<gene>
    <name evidence="9" type="ordered locus">Spica_1057</name>
</gene>
<keyword evidence="10" id="KW-1185">Reference proteome</keyword>
<keyword evidence="6 7" id="KW-0472">Membrane</keyword>
<reference evidence="10" key="1">
    <citation type="journal article" date="2013" name="Stand. Genomic Sci.">
        <title>Genome sequence of the thermophilic fresh-water bacterium Spirochaeta caldaria type strain (H1(T)), reclassification of Spirochaeta caldaria, Spirochaeta stenostrepta, and Spirochaeta zuelzerae in the genus Treponema as Treponema caldaria comb. nov., Treponema stenostrepta comb. nov., and Treponema zuelzerae comb. nov., and emendation of the genus Treponema.</title>
        <authorList>
            <person name="Abt B."/>
            <person name="Goker M."/>
            <person name="Scheuner C."/>
            <person name="Han C."/>
            <person name="Lu M."/>
            <person name="Misra M."/>
            <person name="Lapidus A."/>
            <person name="Nolan M."/>
            <person name="Lucas S."/>
            <person name="Hammon N."/>
            <person name="Deshpande S."/>
            <person name="Cheng J.F."/>
            <person name="Tapia R."/>
            <person name="Goodwin L.A."/>
            <person name="Pitluck S."/>
            <person name="Liolios K."/>
            <person name="Pagani I."/>
            <person name="Ivanova N."/>
            <person name="Mavromatis K."/>
            <person name="Mikhailova N."/>
            <person name="Huntemann M."/>
            <person name="Pati A."/>
            <person name="Chen A."/>
            <person name="Palaniappan K."/>
            <person name="Land M."/>
            <person name="Hauser L."/>
            <person name="Jeffries C.D."/>
            <person name="Rohde M."/>
            <person name="Spring S."/>
            <person name="Gronow S."/>
            <person name="Detter J.C."/>
            <person name="Bristow J."/>
            <person name="Eisen J.A."/>
            <person name="Markowitz V."/>
            <person name="Hugenholtz P."/>
            <person name="Kyrpides N.C."/>
            <person name="Woyke T."/>
            <person name="Klenk H.P."/>
        </authorList>
    </citation>
    <scope>NUCLEOTIDE SEQUENCE</scope>
    <source>
        <strain evidence="10">ATCC 51460 / DSM 7334 / H1</strain>
    </source>
</reference>
<dbReference type="KEGG" id="scd:Spica_1057"/>
<evidence type="ECO:0000256" key="7">
    <source>
        <dbReference type="RuleBase" id="RU363032"/>
    </source>
</evidence>
<evidence type="ECO:0000256" key="1">
    <source>
        <dbReference type="ARBA" id="ARBA00004651"/>
    </source>
</evidence>
<dbReference type="PANTHER" id="PTHR43744:SF2">
    <property type="entry name" value="ARABINOOLIGOSACCHARIDES TRANSPORT SYSTEM PERMEASE PROTEIN ARAQ"/>
    <property type="match status" value="1"/>
</dbReference>
<evidence type="ECO:0000256" key="2">
    <source>
        <dbReference type="ARBA" id="ARBA00022448"/>
    </source>
</evidence>
<feature type="transmembrane region" description="Helical" evidence="7">
    <location>
        <begin position="81"/>
        <end position="105"/>
    </location>
</feature>
<dbReference type="InterPro" id="IPR035906">
    <property type="entry name" value="MetI-like_sf"/>
</dbReference>
<dbReference type="AlphaFoldDB" id="F8EXH9"/>
<feature type="transmembrane region" description="Helical" evidence="7">
    <location>
        <begin position="112"/>
        <end position="133"/>
    </location>
</feature>
<evidence type="ECO:0000256" key="3">
    <source>
        <dbReference type="ARBA" id="ARBA00022475"/>
    </source>
</evidence>
<dbReference type="EMBL" id="CP002868">
    <property type="protein sequence ID" value="AEJ19206.1"/>
    <property type="molecule type" value="Genomic_DNA"/>
</dbReference>
<dbReference type="RefSeq" id="WP_013968517.1">
    <property type="nucleotide sequence ID" value="NC_015732.1"/>
</dbReference>
<dbReference type="STRING" id="744872.Spica_1057"/>
<dbReference type="PROSITE" id="PS50928">
    <property type="entry name" value="ABC_TM1"/>
    <property type="match status" value="1"/>
</dbReference>
<comment type="subcellular location">
    <subcellularLocation>
        <location evidence="1 7">Cell membrane</location>
        <topology evidence="1 7">Multi-pass membrane protein</topology>
    </subcellularLocation>
</comment>
<dbReference type="GO" id="GO:0005886">
    <property type="term" value="C:plasma membrane"/>
    <property type="evidence" value="ECO:0007669"/>
    <property type="project" value="UniProtKB-SubCell"/>
</dbReference>
<feature type="transmembrane region" description="Helical" evidence="7">
    <location>
        <begin position="250"/>
        <end position="277"/>
    </location>
</feature>
<proteinExistence type="inferred from homology"/>
<feature type="transmembrane region" description="Helical" evidence="7">
    <location>
        <begin position="145"/>
        <end position="166"/>
    </location>
</feature>
<comment type="similarity">
    <text evidence="7">Belongs to the binding-protein-dependent transport system permease family.</text>
</comment>
<dbReference type="CDD" id="cd06261">
    <property type="entry name" value="TM_PBP2"/>
    <property type="match status" value="1"/>
</dbReference>
<organism evidence="9 10">
    <name type="scientific">Gracilinema caldarium (strain ATCC 51460 / DSM 7334 / H1)</name>
    <name type="common">Treponema caldarium</name>
    <dbReference type="NCBI Taxonomy" id="744872"/>
    <lineage>
        <taxon>Bacteria</taxon>
        <taxon>Pseudomonadati</taxon>
        <taxon>Spirochaetota</taxon>
        <taxon>Spirochaetia</taxon>
        <taxon>Spirochaetales</taxon>
        <taxon>Breznakiellaceae</taxon>
        <taxon>Gracilinema</taxon>
    </lineage>
</organism>
<evidence type="ECO:0000256" key="5">
    <source>
        <dbReference type="ARBA" id="ARBA00022989"/>
    </source>
</evidence>
<dbReference type="InterPro" id="IPR000515">
    <property type="entry name" value="MetI-like"/>
</dbReference>
<dbReference type="Proteomes" id="UP000000503">
    <property type="component" value="Chromosome"/>
</dbReference>